<proteinExistence type="predicted"/>
<name>A0A6G8Q7Z7_9ACTN</name>
<dbReference type="PANTHER" id="PTHR42110:SF1">
    <property type="entry name" value="L-ASPARAGINASE, PUTATIVE (AFU_ORTHOLOGUE AFUA_3G11890)-RELATED"/>
    <property type="match status" value="1"/>
</dbReference>
<dbReference type="Pfam" id="PF06089">
    <property type="entry name" value="Asparaginase_II"/>
    <property type="match status" value="1"/>
</dbReference>
<sequence length="332" mass="34238">MTELPENEAGLPEDLPLVAIRRGAIVESVHRGRFVFCDPSGNVLDAAGDPDAYVYARSSAKPFQALPLLLSGAADTFGLSDAELAVACASHNAEEPHLEAVRSLLQKAGLSEDDLQSGAHPPMYAPEAAKLTRAGDEPRPIHGNCSGKHAGMLAVCAHEGLATGGYRSPDHPLQLRILELVAEVCGLRNDEVLVAGDDCGVPAFALPLKNLATGFARITTGDGLSDEVAAAAARVWRAMRAHPFMVAGTGRLDTELMGSTDLVCKSGAEGVFAAGSSDGWGLAIKISDGGGRAVRPAAVAALGGRGVGVTGDERRATRGLHGEVVGEIGPLF</sequence>
<dbReference type="EMBL" id="CP045119">
    <property type="protein sequence ID" value="QIN82605.1"/>
    <property type="molecule type" value="Genomic_DNA"/>
</dbReference>
<gene>
    <name evidence="1" type="ORF">GBA63_08085</name>
</gene>
<dbReference type="Proteomes" id="UP000501452">
    <property type="component" value="Chromosome"/>
</dbReference>
<dbReference type="KEGG" id="rub:GBA63_08085"/>
<dbReference type="AlphaFoldDB" id="A0A6G8Q7Z7"/>
<dbReference type="InterPro" id="IPR010349">
    <property type="entry name" value="Asparaginase_II"/>
</dbReference>
<evidence type="ECO:0000313" key="2">
    <source>
        <dbReference type="Proteomes" id="UP000501452"/>
    </source>
</evidence>
<evidence type="ECO:0000313" key="1">
    <source>
        <dbReference type="EMBL" id="QIN82605.1"/>
    </source>
</evidence>
<keyword evidence="2" id="KW-1185">Reference proteome</keyword>
<protein>
    <submittedName>
        <fullName evidence="1">Asparaginase</fullName>
    </submittedName>
</protein>
<accession>A0A6G8Q7Z7</accession>
<organism evidence="1 2">
    <name type="scientific">Rubrobacter tropicus</name>
    <dbReference type="NCBI Taxonomy" id="2653851"/>
    <lineage>
        <taxon>Bacteria</taxon>
        <taxon>Bacillati</taxon>
        <taxon>Actinomycetota</taxon>
        <taxon>Rubrobacteria</taxon>
        <taxon>Rubrobacterales</taxon>
        <taxon>Rubrobacteraceae</taxon>
        <taxon>Rubrobacter</taxon>
    </lineage>
</organism>
<dbReference type="PANTHER" id="PTHR42110">
    <property type="entry name" value="L-ASPARAGINASE, PUTATIVE (AFU_ORTHOLOGUE AFUA_3G11890)-RELATED"/>
    <property type="match status" value="1"/>
</dbReference>
<reference evidence="1 2" key="1">
    <citation type="submission" date="2019-10" db="EMBL/GenBank/DDBJ databases">
        <title>Rubrobacter sp nov SCSIO 52090 isolated from a deep-sea sediment in the South China Sea.</title>
        <authorList>
            <person name="Chen R.W."/>
        </authorList>
    </citation>
    <scope>NUCLEOTIDE SEQUENCE [LARGE SCALE GENOMIC DNA]</scope>
    <source>
        <strain evidence="1 2">SCSIO 52909</strain>
    </source>
</reference>